<keyword evidence="9" id="KW-1185">Reference proteome</keyword>
<evidence type="ECO:0000256" key="5">
    <source>
        <dbReference type="ARBA" id="ARBA00023136"/>
    </source>
</evidence>
<evidence type="ECO:0000256" key="4">
    <source>
        <dbReference type="ARBA" id="ARBA00022989"/>
    </source>
</evidence>
<dbReference type="PANTHER" id="PTHR10165">
    <property type="entry name" value="LIPID PHOSPHATE PHOSPHATASE"/>
    <property type="match status" value="1"/>
</dbReference>
<gene>
    <name evidence="8" type="ORF">BINO364_LOCUS320</name>
</gene>
<organism evidence="8 9">
    <name type="scientific">Brenthis ino</name>
    <name type="common">lesser marbled fritillary</name>
    <dbReference type="NCBI Taxonomy" id="405034"/>
    <lineage>
        <taxon>Eukaryota</taxon>
        <taxon>Metazoa</taxon>
        <taxon>Ecdysozoa</taxon>
        <taxon>Arthropoda</taxon>
        <taxon>Hexapoda</taxon>
        <taxon>Insecta</taxon>
        <taxon>Pterygota</taxon>
        <taxon>Neoptera</taxon>
        <taxon>Endopterygota</taxon>
        <taxon>Lepidoptera</taxon>
        <taxon>Glossata</taxon>
        <taxon>Ditrysia</taxon>
        <taxon>Papilionoidea</taxon>
        <taxon>Nymphalidae</taxon>
        <taxon>Heliconiinae</taxon>
        <taxon>Argynnini</taxon>
        <taxon>Brenthis</taxon>
    </lineage>
</organism>
<dbReference type="AlphaFoldDB" id="A0A8J9Y353"/>
<dbReference type="Proteomes" id="UP000838878">
    <property type="component" value="Chromosome 1"/>
</dbReference>
<feature type="transmembrane region" description="Helical" evidence="6">
    <location>
        <begin position="177"/>
        <end position="195"/>
    </location>
</feature>
<feature type="transmembrane region" description="Helical" evidence="6">
    <location>
        <begin position="207"/>
        <end position="226"/>
    </location>
</feature>
<evidence type="ECO:0000256" key="2">
    <source>
        <dbReference type="ARBA" id="ARBA00008816"/>
    </source>
</evidence>
<dbReference type="CDD" id="cd03384">
    <property type="entry name" value="PAP2_wunen"/>
    <property type="match status" value="1"/>
</dbReference>
<evidence type="ECO:0000313" key="9">
    <source>
        <dbReference type="Proteomes" id="UP000838878"/>
    </source>
</evidence>
<feature type="transmembrane region" description="Helical" evidence="6">
    <location>
        <begin position="7"/>
        <end position="31"/>
    </location>
</feature>
<feature type="transmembrane region" description="Helical" evidence="6">
    <location>
        <begin position="57"/>
        <end position="77"/>
    </location>
</feature>
<dbReference type="GO" id="GO:0046839">
    <property type="term" value="P:phospholipid dephosphorylation"/>
    <property type="evidence" value="ECO:0007669"/>
    <property type="project" value="TreeGrafter"/>
</dbReference>
<keyword evidence="3 6" id="KW-0812">Transmembrane</keyword>
<evidence type="ECO:0000259" key="7">
    <source>
        <dbReference type="SMART" id="SM00014"/>
    </source>
</evidence>
<dbReference type="SMART" id="SM00014">
    <property type="entry name" value="acidPPc"/>
    <property type="match status" value="1"/>
</dbReference>
<proteinExistence type="inferred from homology"/>
<dbReference type="OrthoDB" id="8907274at2759"/>
<dbReference type="Pfam" id="PF01569">
    <property type="entry name" value="PAP2"/>
    <property type="match status" value="1"/>
</dbReference>
<dbReference type="InterPro" id="IPR036938">
    <property type="entry name" value="PAP2/HPO_sf"/>
</dbReference>
<name>A0A8J9Y353_9NEOP</name>
<feature type="domain" description="Phosphatidic acid phosphatase type 2/haloperoxidase" evidence="7">
    <location>
        <begin position="106"/>
        <end position="250"/>
    </location>
</feature>
<keyword evidence="5 6" id="KW-0472">Membrane</keyword>
<protein>
    <recommendedName>
        <fullName evidence="7">Phosphatidic acid phosphatase type 2/haloperoxidase domain-containing protein</fullName>
    </recommendedName>
</protein>
<evidence type="ECO:0000256" key="6">
    <source>
        <dbReference type="SAM" id="Phobius"/>
    </source>
</evidence>
<reference evidence="8" key="1">
    <citation type="submission" date="2021-12" db="EMBL/GenBank/DDBJ databases">
        <authorList>
            <person name="Martin H S."/>
        </authorList>
    </citation>
    <scope>NUCLEOTIDE SEQUENCE</scope>
</reference>
<dbReference type="InterPro" id="IPR000326">
    <property type="entry name" value="PAP2/HPO"/>
</dbReference>
<dbReference type="GO" id="GO:0006644">
    <property type="term" value="P:phospholipid metabolic process"/>
    <property type="evidence" value="ECO:0007669"/>
    <property type="project" value="InterPro"/>
</dbReference>
<sequence>MAVDKLIWKIILDVIVLACVAVPILMIHLFAEPYQRGYFESDVSLRLPFKEQSISEGLLAGIGFAFNIATIILVELVRDKRGKGIGDKFLSGSLISGWLWESYTTIGVFTFGAACQQFTVNSTKYVIGRLRPYFFDICRPIPDTSSNLNSLGYIQAFTCQNTNAAELKEMRLSFPSAHSSFAMYSAIFFIFYVQVKGKWRGSKLLRHTMQFAVLMGAWYVGLTRVVEHKHHWSDVAVGFAVGAIYAVIVFVFILKPKKYGPPGDWEITQPQILPRPVLASSNY</sequence>
<keyword evidence="4 6" id="KW-1133">Transmembrane helix</keyword>
<dbReference type="InterPro" id="IPR043216">
    <property type="entry name" value="PAP-like"/>
</dbReference>
<dbReference type="GO" id="GO:0005886">
    <property type="term" value="C:plasma membrane"/>
    <property type="evidence" value="ECO:0007669"/>
    <property type="project" value="TreeGrafter"/>
</dbReference>
<dbReference type="PANTHER" id="PTHR10165:SF197">
    <property type="entry name" value="FI04477P-RELATED"/>
    <property type="match status" value="1"/>
</dbReference>
<dbReference type="GO" id="GO:0008195">
    <property type="term" value="F:phosphatidate phosphatase activity"/>
    <property type="evidence" value="ECO:0007669"/>
    <property type="project" value="TreeGrafter"/>
</dbReference>
<feature type="non-terminal residue" evidence="8">
    <location>
        <position position="283"/>
    </location>
</feature>
<comment type="similarity">
    <text evidence="2">Belongs to the PA-phosphatase related phosphoesterase family.</text>
</comment>
<feature type="transmembrane region" description="Helical" evidence="6">
    <location>
        <begin position="232"/>
        <end position="254"/>
    </location>
</feature>
<accession>A0A8J9Y353</accession>
<dbReference type="EMBL" id="OV170221">
    <property type="protein sequence ID" value="CAH0713126.1"/>
    <property type="molecule type" value="Genomic_DNA"/>
</dbReference>
<dbReference type="SUPFAM" id="SSF48317">
    <property type="entry name" value="Acid phosphatase/Vanadium-dependent haloperoxidase"/>
    <property type="match status" value="1"/>
</dbReference>
<evidence type="ECO:0000313" key="8">
    <source>
        <dbReference type="EMBL" id="CAH0713126.1"/>
    </source>
</evidence>
<comment type="subcellular location">
    <subcellularLocation>
        <location evidence="1">Membrane</location>
        <topology evidence="1">Multi-pass membrane protein</topology>
    </subcellularLocation>
</comment>
<evidence type="ECO:0000256" key="3">
    <source>
        <dbReference type="ARBA" id="ARBA00022692"/>
    </source>
</evidence>
<dbReference type="Gene3D" id="1.20.144.10">
    <property type="entry name" value="Phosphatidic acid phosphatase type 2/haloperoxidase"/>
    <property type="match status" value="1"/>
</dbReference>
<dbReference type="GO" id="GO:0007165">
    <property type="term" value="P:signal transduction"/>
    <property type="evidence" value="ECO:0007669"/>
    <property type="project" value="TreeGrafter"/>
</dbReference>
<evidence type="ECO:0000256" key="1">
    <source>
        <dbReference type="ARBA" id="ARBA00004141"/>
    </source>
</evidence>